<reference evidence="1" key="1">
    <citation type="journal article" date="2023" name="Insect Mol. Biol.">
        <title>Genome sequencing provides insights into the evolution of gene families encoding plant cell wall-degrading enzymes in longhorned beetles.</title>
        <authorList>
            <person name="Shin N.R."/>
            <person name="Okamura Y."/>
            <person name="Kirsch R."/>
            <person name="Pauchet Y."/>
        </authorList>
    </citation>
    <scope>NUCLEOTIDE SEQUENCE</scope>
    <source>
        <strain evidence="1">MMC_N1</strain>
    </source>
</reference>
<proteinExistence type="predicted"/>
<comment type="caution">
    <text evidence="1">The sequence shown here is derived from an EMBL/GenBank/DDBJ whole genome shotgun (WGS) entry which is preliminary data.</text>
</comment>
<dbReference type="EMBL" id="JAPWTJ010002900">
    <property type="protein sequence ID" value="KAJ8964096.1"/>
    <property type="molecule type" value="Genomic_DNA"/>
</dbReference>
<evidence type="ECO:0000313" key="1">
    <source>
        <dbReference type="EMBL" id="KAJ8964096.1"/>
    </source>
</evidence>
<name>A0ABQ9IT31_9CUCU</name>
<protein>
    <submittedName>
        <fullName evidence="1">Uncharacterized protein</fullName>
    </submittedName>
</protein>
<dbReference type="Pfam" id="PF14868">
    <property type="entry name" value="DUF4487"/>
    <property type="match status" value="1"/>
</dbReference>
<accession>A0ABQ9IT31</accession>
<gene>
    <name evidence="1" type="ORF">NQ317_000566</name>
</gene>
<keyword evidence="2" id="KW-1185">Reference proteome</keyword>
<sequence length="747" mass="86471">MSEEHFLTLGPQSNILNKSHQQWPQKTFPHTPSYVSLVMDILEKAAQDENSLGEGEVDHLTFLGKLKQCIRYLPTYNTSNVVEELLQHIMPVIKQCLQKLSMEFIQNVKVILDFLLENNDIEFCNLNIVSINTAEIIIFTFEHCRSSSDTYKTTFNTELLNIFRITQEVHLLFLKLLDSCVVMINPSHEDVRELNKEVIGNMSGVLFEISIKSMSDNWKGYISIIQKFSPILSEEFDMKLPIQLLVGLINKNLYSITNLEDVDQKFLVQVVKIVGFSADVQKSHSGDYQELLETTLYKPMEPFLLKLANDAAFEKILADYNSLNGDKLGFVILLSKLLNLIVLNENRPPNLRIGLVLSAIFYSVAGYTEFYLESWPMMDVFDNLVLNVTASVLIYDDYYAEVESILIDAILQQHIWSALLAIEVWTLLLHNSTPQTCLETIYGLLRKYEDIEFGKYTYRLEEVYIKCFIQRIFNMLPLNIKNQVVNSYNPMKNIHIWNAIKFHKIPIQQRSVIEDISSAMFNTVQSMDEDDFSVSDISFLINTLELLSSVELTEMGISAEILVIVVCNLWEANYCDIIDNNIFKRFMKSLCKITRMLVPELNNRQIFMVLTQLRFLSNEDFYTLLVCEVLSSLSRQSLDKSQDAYKITTKVSEICTNLLSYNNNVIKQNILEIIQHFSVSGKHDIVKNIMRTANDMQSDISNYLQRNNNAWNNFDKEYLTLLATFKYRHLCMMWKNNTHQPCLKNPK</sequence>
<dbReference type="PANTHER" id="PTHR16071:SF2">
    <property type="entry name" value="FIGNL1-INTERACTING REGULATOR OF RECOMBINATION AND MITOSIS"/>
    <property type="match status" value="1"/>
</dbReference>
<organism evidence="1 2">
    <name type="scientific">Molorchus minor</name>
    <dbReference type="NCBI Taxonomy" id="1323400"/>
    <lineage>
        <taxon>Eukaryota</taxon>
        <taxon>Metazoa</taxon>
        <taxon>Ecdysozoa</taxon>
        <taxon>Arthropoda</taxon>
        <taxon>Hexapoda</taxon>
        <taxon>Insecta</taxon>
        <taxon>Pterygota</taxon>
        <taxon>Neoptera</taxon>
        <taxon>Endopterygota</taxon>
        <taxon>Coleoptera</taxon>
        <taxon>Polyphaga</taxon>
        <taxon>Cucujiformia</taxon>
        <taxon>Chrysomeloidea</taxon>
        <taxon>Cerambycidae</taxon>
        <taxon>Lamiinae</taxon>
        <taxon>Monochamini</taxon>
        <taxon>Molorchus</taxon>
    </lineage>
</organism>
<dbReference type="PANTHER" id="PTHR16071">
    <property type="entry name" value="CHROMOSOME 1 OPEN READING FRAME 112"/>
    <property type="match status" value="1"/>
</dbReference>
<evidence type="ECO:0000313" key="2">
    <source>
        <dbReference type="Proteomes" id="UP001162164"/>
    </source>
</evidence>
<dbReference type="InterPro" id="IPR027902">
    <property type="entry name" value="DUF4487"/>
</dbReference>
<dbReference type="Proteomes" id="UP001162164">
    <property type="component" value="Unassembled WGS sequence"/>
</dbReference>